<evidence type="ECO:0000256" key="1">
    <source>
        <dbReference type="ARBA" id="ARBA00023054"/>
    </source>
</evidence>
<sequence>MCDAPTRRAAPAIQEKLAIYENVKFSAALGAGGGVGPVPTLVSEAGPGPGDVEMVQEGEGEPGGNGLIAPRRLPNPCLESPQRMDLHRELLFNQRIGKNVLNQKSELEKALSKHKEKQLMNQVKEHRETPELERAIAERARRLEQAEQSAEEIDPATNPTLQEIRARLRHAAPPAPSPAASAH</sequence>
<evidence type="ECO:0000256" key="2">
    <source>
        <dbReference type="SAM" id="MobiDB-lite"/>
    </source>
</evidence>
<feature type="region of interest" description="Disordered" evidence="2">
    <location>
        <begin position="143"/>
        <end position="183"/>
    </location>
</feature>
<dbReference type="Proteomes" id="UP001314205">
    <property type="component" value="Unassembled WGS sequence"/>
</dbReference>
<evidence type="ECO:0000313" key="3">
    <source>
        <dbReference type="EMBL" id="CAK1604334.1"/>
    </source>
</evidence>
<evidence type="ECO:0000313" key="4">
    <source>
        <dbReference type="Proteomes" id="UP001314205"/>
    </source>
</evidence>
<reference evidence="3 4" key="1">
    <citation type="submission" date="2023-11" db="EMBL/GenBank/DDBJ databases">
        <authorList>
            <person name="Hedman E."/>
            <person name="Englund M."/>
            <person name="Stromberg M."/>
            <person name="Nyberg Akerstrom W."/>
            <person name="Nylinder S."/>
            <person name="Jareborg N."/>
            <person name="Kallberg Y."/>
            <person name="Kronander E."/>
        </authorList>
    </citation>
    <scope>NUCLEOTIDE SEQUENCE [LARGE SCALE GENOMIC DNA]</scope>
</reference>
<dbReference type="PANTHER" id="PTHR16768:SF5">
    <property type="entry name" value="FI14214P"/>
    <property type="match status" value="1"/>
</dbReference>
<keyword evidence="1" id="KW-0175">Coiled coil</keyword>
<evidence type="ECO:0008006" key="5">
    <source>
        <dbReference type="Google" id="ProtNLM"/>
    </source>
</evidence>
<proteinExistence type="predicted"/>
<organism evidence="3 4">
    <name type="scientific">Parnassius mnemosyne</name>
    <name type="common">clouded apollo</name>
    <dbReference type="NCBI Taxonomy" id="213953"/>
    <lineage>
        <taxon>Eukaryota</taxon>
        <taxon>Metazoa</taxon>
        <taxon>Ecdysozoa</taxon>
        <taxon>Arthropoda</taxon>
        <taxon>Hexapoda</taxon>
        <taxon>Insecta</taxon>
        <taxon>Pterygota</taxon>
        <taxon>Neoptera</taxon>
        <taxon>Endopterygota</taxon>
        <taxon>Lepidoptera</taxon>
        <taxon>Glossata</taxon>
        <taxon>Ditrysia</taxon>
        <taxon>Papilionoidea</taxon>
        <taxon>Papilionidae</taxon>
        <taxon>Parnassiinae</taxon>
        <taxon>Parnassini</taxon>
        <taxon>Parnassius</taxon>
        <taxon>Driopa</taxon>
    </lineage>
</organism>
<accession>A0AAV1MB17</accession>
<comment type="caution">
    <text evidence="3">The sequence shown here is derived from an EMBL/GenBank/DDBJ whole genome shotgun (WGS) entry which is preliminary data.</text>
</comment>
<feature type="region of interest" description="Disordered" evidence="2">
    <location>
        <begin position="40"/>
        <end position="71"/>
    </location>
</feature>
<dbReference type="PANTHER" id="PTHR16768">
    <property type="entry name" value="DOWN REGULATED IN RENAL CARCINOMA 1/TU3A"/>
    <property type="match status" value="1"/>
</dbReference>
<dbReference type="AlphaFoldDB" id="A0AAV1MB17"/>
<dbReference type="EMBL" id="CAVLGL010000159">
    <property type="protein sequence ID" value="CAK1604334.1"/>
    <property type="molecule type" value="Genomic_DNA"/>
</dbReference>
<keyword evidence="4" id="KW-1185">Reference proteome</keyword>
<dbReference type="Pfam" id="PF06625">
    <property type="entry name" value="DUF1151"/>
    <property type="match status" value="1"/>
</dbReference>
<dbReference type="InterPro" id="IPR009533">
    <property type="entry name" value="FAM107"/>
</dbReference>
<protein>
    <recommendedName>
        <fullName evidence="5">Protein FAM107B</fullName>
    </recommendedName>
</protein>
<gene>
    <name evidence="3" type="ORF">PARMNEM_LOCUS22566</name>
</gene>
<name>A0AAV1MB17_9NEOP</name>